<name>A0A8E6BB87_9BACT</name>
<organism evidence="7 8">
    <name type="scientific">Telmatocola sphagniphila</name>
    <dbReference type="NCBI Taxonomy" id="1123043"/>
    <lineage>
        <taxon>Bacteria</taxon>
        <taxon>Pseudomonadati</taxon>
        <taxon>Planctomycetota</taxon>
        <taxon>Planctomycetia</taxon>
        <taxon>Gemmatales</taxon>
        <taxon>Gemmataceae</taxon>
    </lineage>
</organism>
<dbReference type="InterPro" id="IPR011478">
    <property type="entry name" value="DUF1585"/>
</dbReference>
<evidence type="ECO:0000259" key="1">
    <source>
        <dbReference type="Pfam" id="PF07624"/>
    </source>
</evidence>
<accession>A0A8E6BB87</accession>
<dbReference type="InterPro" id="IPR013036">
    <property type="entry name" value="DUF1587"/>
</dbReference>
<dbReference type="Pfam" id="PF07627">
    <property type="entry name" value="PSCyt3"/>
    <property type="match status" value="1"/>
</dbReference>
<evidence type="ECO:0000313" key="7">
    <source>
        <dbReference type="EMBL" id="QVL34742.1"/>
    </source>
</evidence>
<gene>
    <name evidence="7" type="ORF">KIH39_12780</name>
</gene>
<dbReference type="AlphaFoldDB" id="A0A8E6BB87"/>
<dbReference type="Pfam" id="PF07624">
    <property type="entry name" value="PSD2"/>
    <property type="match status" value="1"/>
</dbReference>
<keyword evidence="8" id="KW-1185">Reference proteome</keyword>
<dbReference type="Pfam" id="PF07635">
    <property type="entry name" value="PSCyt1"/>
    <property type="match status" value="1"/>
</dbReference>
<reference evidence="7" key="1">
    <citation type="submission" date="2021-05" db="EMBL/GenBank/DDBJ databases">
        <title>Complete genome sequence of the cellulolytic planctomycete Telmatocola sphagniphila SP2T and characterization of the first cellulase from planctomycetes.</title>
        <authorList>
            <person name="Rakitin A.L."/>
            <person name="Beletsky A.V."/>
            <person name="Naumoff D.G."/>
            <person name="Kulichevskaya I.S."/>
            <person name="Mardanov A.V."/>
            <person name="Ravin N.V."/>
            <person name="Dedysh S.N."/>
        </authorList>
    </citation>
    <scope>NUCLEOTIDE SEQUENCE</scope>
    <source>
        <strain evidence="7">SP2T</strain>
    </source>
</reference>
<evidence type="ECO:0000313" key="8">
    <source>
        <dbReference type="Proteomes" id="UP000676194"/>
    </source>
</evidence>
<dbReference type="RefSeq" id="WP_213500034.1">
    <property type="nucleotide sequence ID" value="NZ_CP074694.1"/>
</dbReference>
<dbReference type="Proteomes" id="UP000676194">
    <property type="component" value="Chromosome"/>
</dbReference>
<dbReference type="InterPro" id="IPR013043">
    <property type="entry name" value="DUF1595"/>
</dbReference>
<feature type="domain" description="DUF1588" evidence="3">
    <location>
        <begin position="596"/>
        <end position="694"/>
    </location>
</feature>
<protein>
    <submittedName>
        <fullName evidence="7">DUF1592 domain-containing protein</fullName>
    </submittedName>
</protein>
<feature type="domain" description="DUF1595" evidence="6">
    <location>
        <begin position="373"/>
        <end position="433"/>
    </location>
</feature>
<feature type="domain" description="Cytochrome C Planctomycete-type" evidence="5">
    <location>
        <begin position="55"/>
        <end position="102"/>
    </location>
</feature>
<feature type="domain" description="DUF1587" evidence="2">
    <location>
        <begin position="140"/>
        <end position="203"/>
    </location>
</feature>
<evidence type="ECO:0000259" key="6">
    <source>
        <dbReference type="Pfam" id="PF07637"/>
    </source>
</evidence>
<dbReference type="KEGG" id="tsph:KIH39_12780"/>
<evidence type="ECO:0000259" key="2">
    <source>
        <dbReference type="Pfam" id="PF07626"/>
    </source>
</evidence>
<evidence type="ECO:0000259" key="3">
    <source>
        <dbReference type="Pfam" id="PF07627"/>
    </source>
</evidence>
<dbReference type="InterPro" id="IPR011429">
    <property type="entry name" value="Cyt_c_Planctomycete-type"/>
</dbReference>
<dbReference type="Pfam" id="PF07626">
    <property type="entry name" value="PSD3"/>
    <property type="match status" value="1"/>
</dbReference>
<evidence type="ECO:0000259" key="4">
    <source>
        <dbReference type="Pfam" id="PF07631"/>
    </source>
</evidence>
<dbReference type="EMBL" id="CP074694">
    <property type="protein sequence ID" value="QVL34742.1"/>
    <property type="molecule type" value="Genomic_DNA"/>
</dbReference>
<dbReference type="Pfam" id="PF07637">
    <property type="entry name" value="PSD5"/>
    <property type="match status" value="1"/>
</dbReference>
<dbReference type="InterPro" id="IPR013039">
    <property type="entry name" value="DUF1588"/>
</dbReference>
<dbReference type="Pfam" id="PF07631">
    <property type="entry name" value="PSD4"/>
    <property type="match status" value="1"/>
</dbReference>
<sequence length="789" mass="88695">MGYRPFVLFLFIALAVFVYSWESVSAEQAKDTPVFDAAAAASFEKEVVPFLSKYCLKCHNETKKSAGLSLEKYRDAKSALKDRRVWLDVVSNIHSREMPPEDSKVKPTPAEREKIEALITESLTKVDCGVARDPGRPTLRRLNKAEYANTIRDLVGVTFNPSEDFPSDDVGYGFDNIGDVLSMPPILLEKYMRAAERIMEEAIIVQTEVKPTKNFFRAQAMQGSAKGFKDPAARPVRMHMTQGGMSFVNFEPDREGEFTVKVQAFAENNTSEAVKMSFQIDKKEIKAIEIKGGTQQKPEIHEFKAKMTAGKHQVGFAFTNPPPAKNKDEKRSLSIVLMELEGPFHPAPKPPTEAQKRIMITTPKTKQDEEPAARKILQNFASKAYRRPATTEEVDRLMRLYKAMVLEKEPFELSVAFALRAVLVSPNFLFRIEQNGGLGETKAAVNINDYELATRLSYFLWSSMPDDELTQLASKGHLRRKDVLELQVRRMLKDPKASALTQNFASQWLQLRTLDSHIPDRKTFPEYDTEIKNLMVKETQSYFDYIVKEDRSILEFLDSNYTFLNQRLARFYGINGVNGNDFKKYTFNDPAKGGARGGILSQGSILTLTSNPTRTSPVKRGKWVLENILGTPPPPPPPDVPPLPEGSGAELTGSLRQRMEQHRVNAICASCHAKMDPIGFGMENYTAVGTWRANDGKYKIDASGTLPSGDKFDGPTQLRKVLISKADLFRRNLAEKMLTYAIGRGTEYYDKCAIDDIVKGTLAGNDQFSALILSIVQSDPFQKRRVKED</sequence>
<dbReference type="InterPro" id="IPR013042">
    <property type="entry name" value="DUF1592"/>
</dbReference>
<evidence type="ECO:0000259" key="5">
    <source>
        <dbReference type="Pfam" id="PF07635"/>
    </source>
</evidence>
<feature type="domain" description="DUF1592" evidence="4">
    <location>
        <begin position="447"/>
        <end position="574"/>
    </location>
</feature>
<feature type="domain" description="DUF1585" evidence="1">
    <location>
        <begin position="708"/>
        <end position="781"/>
    </location>
</feature>
<proteinExistence type="predicted"/>